<evidence type="ECO:0000256" key="4">
    <source>
        <dbReference type="ARBA" id="ARBA00022519"/>
    </source>
</evidence>
<dbReference type="GO" id="GO:0071555">
    <property type="term" value="P:cell wall organization"/>
    <property type="evidence" value="ECO:0007669"/>
    <property type="project" value="UniProtKB-KW"/>
</dbReference>
<feature type="domain" description="Penicillin-binding protein transpeptidase" evidence="14">
    <location>
        <begin position="288"/>
        <end position="617"/>
    </location>
</feature>
<dbReference type="Proteomes" id="UP000783287">
    <property type="component" value="Unassembled WGS sequence"/>
</dbReference>
<feature type="transmembrane region" description="Helical" evidence="13">
    <location>
        <begin position="32"/>
        <end position="51"/>
    </location>
</feature>
<feature type="domain" description="Penicillin-binding protein dimerisation" evidence="15">
    <location>
        <begin position="75"/>
        <end position="238"/>
    </location>
</feature>
<name>A0A955L6L7_9BACT</name>
<dbReference type="InterPro" id="IPR036138">
    <property type="entry name" value="PBP_dimer_sf"/>
</dbReference>
<dbReference type="GO" id="GO:0009002">
    <property type="term" value="F:serine-type D-Ala-D-Ala carboxypeptidase activity"/>
    <property type="evidence" value="ECO:0007669"/>
    <property type="project" value="UniProtKB-EC"/>
</dbReference>
<keyword evidence="4" id="KW-0997">Cell inner membrane</keyword>
<comment type="subcellular location">
    <subcellularLocation>
        <location evidence="2">Cell membrane</location>
    </subcellularLocation>
    <subcellularLocation>
        <location evidence="1">Membrane</location>
        <topology evidence="1">Single-pass membrane protein</topology>
    </subcellularLocation>
</comment>
<evidence type="ECO:0000256" key="2">
    <source>
        <dbReference type="ARBA" id="ARBA00004236"/>
    </source>
</evidence>
<dbReference type="InterPro" id="IPR012338">
    <property type="entry name" value="Beta-lactam/transpept-like"/>
</dbReference>
<reference evidence="16" key="2">
    <citation type="journal article" date="2021" name="Microbiome">
        <title>Successional dynamics and alternative stable states in a saline activated sludge microbial community over 9 years.</title>
        <authorList>
            <person name="Wang Y."/>
            <person name="Ye J."/>
            <person name="Ju F."/>
            <person name="Liu L."/>
            <person name="Boyd J.A."/>
            <person name="Deng Y."/>
            <person name="Parks D.H."/>
            <person name="Jiang X."/>
            <person name="Yin X."/>
            <person name="Woodcroft B.J."/>
            <person name="Tyson G.W."/>
            <person name="Hugenholtz P."/>
            <person name="Polz M.F."/>
            <person name="Zhang T."/>
        </authorList>
    </citation>
    <scope>NUCLEOTIDE SEQUENCE</scope>
    <source>
        <strain evidence="16">HKST-UBA14</strain>
    </source>
</reference>
<keyword evidence="12" id="KW-0961">Cell wall biogenesis/degradation</keyword>
<keyword evidence="6 13" id="KW-0812">Transmembrane</keyword>
<evidence type="ECO:0000256" key="3">
    <source>
        <dbReference type="ARBA" id="ARBA00022475"/>
    </source>
</evidence>
<dbReference type="NCBIfam" id="TIGR03423">
    <property type="entry name" value="pbp2_mrdA"/>
    <property type="match status" value="1"/>
</dbReference>
<dbReference type="GO" id="GO:0006508">
    <property type="term" value="P:proteolysis"/>
    <property type="evidence" value="ECO:0007669"/>
    <property type="project" value="UniProtKB-KW"/>
</dbReference>
<gene>
    <name evidence="16" type="primary">mrdA</name>
    <name evidence="16" type="ORF">KC909_05835</name>
</gene>
<dbReference type="GO" id="GO:0008658">
    <property type="term" value="F:penicillin binding"/>
    <property type="evidence" value="ECO:0007669"/>
    <property type="project" value="InterPro"/>
</dbReference>
<evidence type="ECO:0000313" key="16">
    <source>
        <dbReference type="EMBL" id="MCA9383855.1"/>
    </source>
</evidence>
<evidence type="ECO:0000256" key="1">
    <source>
        <dbReference type="ARBA" id="ARBA00004167"/>
    </source>
</evidence>
<evidence type="ECO:0000259" key="15">
    <source>
        <dbReference type="Pfam" id="PF03717"/>
    </source>
</evidence>
<dbReference type="PANTHER" id="PTHR30627">
    <property type="entry name" value="PEPTIDOGLYCAN D,D-TRANSPEPTIDASE"/>
    <property type="match status" value="1"/>
</dbReference>
<dbReference type="PANTHER" id="PTHR30627:SF2">
    <property type="entry name" value="PEPTIDOGLYCAN D,D-TRANSPEPTIDASE MRDA"/>
    <property type="match status" value="1"/>
</dbReference>
<evidence type="ECO:0000313" key="17">
    <source>
        <dbReference type="Proteomes" id="UP000783287"/>
    </source>
</evidence>
<evidence type="ECO:0000256" key="10">
    <source>
        <dbReference type="ARBA" id="ARBA00022989"/>
    </source>
</evidence>
<evidence type="ECO:0000256" key="6">
    <source>
        <dbReference type="ARBA" id="ARBA00022692"/>
    </source>
</evidence>
<dbReference type="AlphaFoldDB" id="A0A955L6L7"/>
<dbReference type="EMBL" id="JAGQLK010000153">
    <property type="protein sequence ID" value="MCA9383855.1"/>
    <property type="molecule type" value="Genomic_DNA"/>
</dbReference>
<accession>A0A955L6L7</accession>
<dbReference type="GO" id="GO:0009252">
    <property type="term" value="P:peptidoglycan biosynthetic process"/>
    <property type="evidence" value="ECO:0007669"/>
    <property type="project" value="UniProtKB-KW"/>
</dbReference>
<proteinExistence type="predicted"/>
<dbReference type="InterPro" id="IPR005311">
    <property type="entry name" value="PBP_dimer"/>
</dbReference>
<protein>
    <submittedName>
        <fullName evidence="16">Penicillin-binding protein 2</fullName>
        <ecNumber evidence="16">3.4.16.4</ecNumber>
    </submittedName>
</protein>
<evidence type="ECO:0000259" key="14">
    <source>
        <dbReference type="Pfam" id="PF00905"/>
    </source>
</evidence>
<keyword evidence="3" id="KW-1003">Cell membrane</keyword>
<dbReference type="SUPFAM" id="SSF56519">
    <property type="entry name" value="Penicillin binding protein dimerisation domain"/>
    <property type="match status" value="1"/>
</dbReference>
<keyword evidence="7 16" id="KW-0378">Hydrolase</keyword>
<dbReference type="InterPro" id="IPR001460">
    <property type="entry name" value="PCN-bd_Tpept"/>
</dbReference>
<evidence type="ECO:0000256" key="9">
    <source>
        <dbReference type="ARBA" id="ARBA00022984"/>
    </source>
</evidence>
<evidence type="ECO:0000256" key="5">
    <source>
        <dbReference type="ARBA" id="ARBA00022670"/>
    </source>
</evidence>
<organism evidence="16 17">
    <name type="scientific">Candidatus Dojkabacteria bacterium</name>
    <dbReference type="NCBI Taxonomy" id="2099670"/>
    <lineage>
        <taxon>Bacteria</taxon>
        <taxon>Candidatus Dojkabacteria</taxon>
    </lineage>
</organism>
<dbReference type="Pfam" id="PF03717">
    <property type="entry name" value="PBP_dimer"/>
    <property type="match status" value="1"/>
</dbReference>
<keyword evidence="11 13" id="KW-0472">Membrane</keyword>
<evidence type="ECO:0000256" key="8">
    <source>
        <dbReference type="ARBA" id="ARBA00022960"/>
    </source>
</evidence>
<sequence>MYIRNSEQSKIDFSKYSGDTDRVNLANLNWRFIPLYVMIALVFGFLFFHLFNTQIIEGQEFLLIASRTNQIETRILPPRGLIFDNNGTKLAYNSPSYTIFISPSEIDQDIEQDVINEISLLVNANSDELWEKYSSKVFNSEGKRLYSDRVTIAAGISFEQYIAALTTMDNISGLYIEAEPVRVYTYGDNFAHILGYIGDPTEADVEAGIYPRSQVGKIGIESVYDEELRGKEGLQIKERGIVDGRERIYVPQEEESGNNLYLTIDLEWQNTLAEILDQQIKDVNAFAGAGVIINSDTGEVKAMVSLPSYDNNLFSKGISNSEFSTLLNDPRTPLLNRPIGLQLPPGSIFKVIGATAGLETGVINRNTQIKSDVCMDLPGDIKFCEADGVYLGNLTVERALAKSSNIFFCTVALNLNSYAGGIDTLASYANNYGIGSTTGIDIDGEQDGTMATPELKRNLWNEPWYIGDECNAIIGQGLVTVTPLQMAVVMSTINNGGKVLQPHVLDRIEDQNGNLILEQGTEIVRELDVSSQTFEIIKSGMRDAVKDGTAAGLSNSPGNVIAKTGSADAAEIIQGELHSGAHSWVMGCFDYENENYCFVVMQQWGGRGYQTVPVMKKFINCVYTDFQDGCKSV</sequence>
<dbReference type="GO" id="GO:0005886">
    <property type="term" value="C:plasma membrane"/>
    <property type="evidence" value="ECO:0007669"/>
    <property type="project" value="UniProtKB-SubCell"/>
</dbReference>
<evidence type="ECO:0000256" key="13">
    <source>
        <dbReference type="SAM" id="Phobius"/>
    </source>
</evidence>
<keyword evidence="10 13" id="KW-1133">Transmembrane helix</keyword>
<dbReference type="InterPro" id="IPR017790">
    <property type="entry name" value="Penicillin-binding_protein_2"/>
</dbReference>
<keyword evidence="8" id="KW-0133">Cell shape</keyword>
<dbReference type="SUPFAM" id="SSF56601">
    <property type="entry name" value="beta-lactamase/transpeptidase-like"/>
    <property type="match status" value="1"/>
</dbReference>
<comment type="caution">
    <text evidence="16">The sequence shown here is derived from an EMBL/GenBank/DDBJ whole genome shotgun (WGS) entry which is preliminary data.</text>
</comment>
<dbReference type="Gene3D" id="3.90.1310.10">
    <property type="entry name" value="Penicillin-binding protein 2a (Domain 2)"/>
    <property type="match status" value="1"/>
</dbReference>
<dbReference type="EC" id="3.4.16.4" evidence="16"/>
<dbReference type="Gene3D" id="3.40.710.10">
    <property type="entry name" value="DD-peptidase/beta-lactamase superfamily"/>
    <property type="match status" value="1"/>
</dbReference>
<dbReference type="GO" id="GO:0071972">
    <property type="term" value="F:peptidoglycan L,D-transpeptidase activity"/>
    <property type="evidence" value="ECO:0007669"/>
    <property type="project" value="TreeGrafter"/>
</dbReference>
<keyword evidence="5" id="KW-0645">Protease</keyword>
<evidence type="ECO:0000256" key="7">
    <source>
        <dbReference type="ARBA" id="ARBA00022801"/>
    </source>
</evidence>
<evidence type="ECO:0000256" key="11">
    <source>
        <dbReference type="ARBA" id="ARBA00023136"/>
    </source>
</evidence>
<evidence type="ECO:0000256" key="12">
    <source>
        <dbReference type="ARBA" id="ARBA00023316"/>
    </source>
</evidence>
<keyword evidence="9" id="KW-0573">Peptidoglycan synthesis</keyword>
<dbReference type="InterPro" id="IPR050515">
    <property type="entry name" value="Beta-lactam/transpept"/>
</dbReference>
<keyword evidence="16" id="KW-0121">Carboxypeptidase</keyword>
<dbReference type="Pfam" id="PF00905">
    <property type="entry name" value="Transpeptidase"/>
    <property type="match status" value="1"/>
</dbReference>
<dbReference type="GO" id="GO:0008360">
    <property type="term" value="P:regulation of cell shape"/>
    <property type="evidence" value="ECO:0007669"/>
    <property type="project" value="UniProtKB-KW"/>
</dbReference>
<reference evidence="16" key="1">
    <citation type="submission" date="2020-04" db="EMBL/GenBank/DDBJ databases">
        <authorList>
            <person name="Zhang T."/>
        </authorList>
    </citation>
    <scope>NUCLEOTIDE SEQUENCE</scope>
    <source>
        <strain evidence="16">HKST-UBA14</strain>
    </source>
</reference>